<evidence type="ECO:0000256" key="1">
    <source>
        <dbReference type="SAM" id="MobiDB-lite"/>
    </source>
</evidence>
<feature type="compositionally biased region" description="Pro residues" evidence="1">
    <location>
        <begin position="467"/>
        <end position="489"/>
    </location>
</feature>
<comment type="caution">
    <text evidence="2">The sequence shown here is derived from an EMBL/GenBank/DDBJ whole genome shotgun (WGS) entry which is preliminary data.</text>
</comment>
<accession>A0ABR1VGV1</accession>
<name>A0ABR1VGV1_9PEZI</name>
<keyword evidence="3" id="KW-1185">Reference proteome</keyword>
<gene>
    <name evidence="2" type="ORF">PG997_010580</name>
</gene>
<evidence type="ECO:0000313" key="2">
    <source>
        <dbReference type="EMBL" id="KAK8070377.1"/>
    </source>
</evidence>
<evidence type="ECO:0000313" key="3">
    <source>
        <dbReference type="Proteomes" id="UP001433268"/>
    </source>
</evidence>
<dbReference type="EMBL" id="JAQQWN010000008">
    <property type="protein sequence ID" value="KAK8070377.1"/>
    <property type="molecule type" value="Genomic_DNA"/>
</dbReference>
<dbReference type="RefSeq" id="XP_066664185.1">
    <property type="nucleotide sequence ID" value="XM_066814895.1"/>
</dbReference>
<sequence>MPDLGVREWWPQPPDDDAADDDAALNAYFEEYKRLQPFTHPEDINWEFLKRLADKRCRVARSVLQGMREDPAVFKRVLQEIWDRQPVDLAPTYGITTEKEKQGDTEVEKLVPLTNWKTKSDEFGRHEKKPDVRATTKIRDAIVTAMHQYECWSHIFRYIVDLEARYEDYKAMSDEFGGIHPEFALNFTTLHRLFNSLEMDLESRNQSLYYYLNALPEYQRFHRRTVQGPPLADYDEIARRIRVWPPGDGPKTRQLVNMLARINAHDGLLGTDFVGCKHLTEELLKYMEEQKMPALPLLTQIKADNCIAEGYMQLEFLPNIYLKRIINHIALNRDESYFSRADELLRKCYDLKAIRYAGNAYFTTPWFQLVPSMRKALRFDEYLRPEEIKTPEQRKANIEIENALAAFWEEFDNNIAGRDNNALPDNTKTLFEDAIPLTSVAEEEEEKEKERQPVVPEEPAPEEPKPEPSQPPQPPTPEPATPQPQPQPQPQTQTQPPQPPQPPRRRRTPREETTFRQRQAVEAMRRADVLEEMPPIAEEDKMEITKETERNKIQIVSKRAWDLLELLLCPGSSLSSDDRNGEIDFEPVKRMMRNIGYRALMKKGNGSQVTFEPQADLVARGFTTDLTYHRPHGGTGVQKVWVWRSWIWDRTHGLITKGFTFECFENASN</sequence>
<dbReference type="Proteomes" id="UP001433268">
    <property type="component" value="Unassembled WGS sequence"/>
</dbReference>
<protein>
    <submittedName>
        <fullName evidence="2">Uncharacterized protein</fullName>
    </submittedName>
</protein>
<organism evidence="2 3">
    <name type="scientific">Apiospora hydei</name>
    <dbReference type="NCBI Taxonomy" id="1337664"/>
    <lineage>
        <taxon>Eukaryota</taxon>
        <taxon>Fungi</taxon>
        <taxon>Dikarya</taxon>
        <taxon>Ascomycota</taxon>
        <taxon>Pezizomycotina</taxon>
        <taxon>Sordariomycetes</taxon>
        <taxon>Xylariomycetidae</taxon>
        <taxon>Amphisphaeriales</taxon>
        <taxon>Apiosporaceae</taxon>
        <taxon>Apiospora</taxon>
    </lineage>
</organism>
<reference evidence="2 3" key="1">
    <citation type="submission" date="2023-01" db="EMBL/GenBank/DDBJ databases">
        <title>Analysis of 21 Apiospora genomes using comparative genomics revels a genus with tremendous synthesis potential of carbohydrate active enzymes and secondary metabolites.</title>
        <authorList>
            <person name="Sorensen T."/>
        </authorList>
    </citation>
    <scope>NUCLEOTIDE SEQUENCE [LARGE SCALE GENOMIC DNA]</scope>
    <source>
        <strain evidence="2 3">CBS 114990</strain>
    </source>
</reference>
<feature type="region of interest" description="Disordered" evidence="1">
    <location>
        <begin position="438"/>
        <end position="521"/>
    </location>
</feature>
<dbReference type="GeneID" id="92047955"/>
<proteinExistence type="predicted"/>